<dbReference type="PANTHER" id="PTHR30531:SF12">
    <property type="entry name" value="FLAGELLAR BIOSYNTHETIC PROTEIN FLHB"/>
    <property type="match status" value="1"/>
</dbReference>
<feature type="transmembrane region" description="Helical" evidence="13">
    <location>
        <begin position="351"/>
        <end position="376"/>
    </location>
</feature>
<dbReference type="Pfam" id="PF01312">
    <property type="entry name" value="Bac_export_2"/>
    <property type="match status" value="1"/>
</dbReference>
<gene>
    <name evidence="13" type="primary">flhB</name>
    <name evidence="14" type="ORF">H9661_00550</name>
</gene>
<dbReference type="Gene3D" id="6.10.250.2080">
    <property type="match status" value="1"/>
</dbReference>
<keyword evidence="9 13" id="KW-0653">Protein transport</keyword>
<comment type="caution">
    <text evidence="13">Lacks conserved residue(s) required for the propagation of feature annotation.</text>
</comment>
<dbReference type="PANTHER" id="PTHR30531">
    <property type="entry name" value="FLAGELLAR BIOSYNTHETIC PROTEIN FLHB"/>
    <property type="match status" value="1"/>
</dbReference>
<keyword evidence="10 13" id="KW-1133">Transmembrane helix</keyword>
<evidence type="ECO:0000256" key="4">
    <source>
        <dbReference type="ARBA" id="ARBA00021622"/>
    </source>
</evidence>
<keyword evidence="6 13" id="KW-1003">Cell membrane</keyword>
<evidence type="ECO:0000313" key="14">
    <source>
        <dbReference type="EMBL" id="MBD7909831.1"/>
    </source>
</evidence>
<dbReference type="Pfam" id="PF01311">
    <property type="entry name" value="Bac_export_1"/>
    <property type="match status" value="1"/>
</dbReference>
<feature type="transmembrane region" description="Helical" evidence="13">
    <location>
        <begin position="141"/>
        <end position="160"/>
    </location>
</feature>
<comment type="subcellular location">
    <subcellularLocation>
        <location evidence="1">Cell membrane</location>
        <topology evidence="1">Multi-pass membrane protein</topology>
    </subcellularLocation>
</comment>
<evidence type="ECO:0000256" key="3">
    <source>
        <dbReference type="ARBA" id="ARBA00010690"/>
    </source>
</evidence>
<keyword evidence="11 13" id="KW-0472">Membrane</keyword>
<feature type="transmembrane region" description="Helical" evidence="13">
    <location>
        <begin position="218"/>
        <end position="243"/>
    </location>
</feature>
<keyword evidence="15" id="KW-1185">Reference proteome</keyword>
<comment type="similarity">
    <text evidence="3 13">Belongs to the type III secretion exporter family.</text>
</comment>
<dbReference type="InterPro" id="IPR029025">
    <property type="entry name" value="T3SS_substrate_exporter_C"/>
</dbReference>
<evidence type="ECO:0000256" key="7">
    <source>
        <dbReference type="ARBA" id="ARBA00022692"/>
    </source>
</evidence>
<keyword evidence="5 13" id="KW-0813">Transport</keyword>
<reference evidence="14 15" key="1">
    <citation type="submission" date="2020-08" db="EMBL/GenBank/DDBJ databases">
        <title>A Genomic Blueprint of the Chicken Gut Microbiome.</title>
        <authorList>
            <person name="Gilroy R."/>
            <person name="Ravi A."/>
            <person name="Getino M."/>
            <person name="Pursley I."/>
            <person name="Horton D.L."/>
            <person name="Alikhan N.-F."/>
            <person name="Baker D."/>
            <person name="Gharbi K."/>
            <person name="Hall N."/>
            <person name="Watson M."/>
            <person name="Adriaenssens E.M."/>
            <person name="Foster-Nyarko E."/>
            <person name="Jarju S."/>
            <person name="Secka A."/>
            <person name="Antonio M."/>
            <person name="Oren A."/>
            <person name="Chaudhuri R."/>
            <person name="La Ragione R.M."/>
            <person name="Hildebrand F."/>
            <person name="Pallen M.J."/>
        </authorList>
    </citation>
    <scope>NUCLEOTIDE SEQUENCE [LARGE SCALE GENOMIC DNA]</scope>
    <source>
        <strain evidence="14 15">Sa3CVN1</strain>
    </source>
</reference>
<feature type="transmembrane region" description="Helical" evidence="13">
    <location>
        <begin position="6"/>
        <end position="27"/>
    </location>
</feature>
<dbReference type="Gene3D" id="3.40.1690.10">
    <property type="entry name" value="secretion proteins EscU"/>
    <property type="match status" value="1"/>
</dbReference>
<evidence type="ECO:0000256" key="5">
    <source>
        <dbReference type="ARBA" id="ARBA00022448"/>
    </source>
</evidence>
<dbReference type="PRINTS" id="PR00950">
    <property type="entry name" value="TYPE3IMSPROT"/>
</dbReference>
<evidence type="ECO:0000313" key="15">
    <source>
        <dbReference type="Proteomes" id="UP000627781"/>
    </source>
</evidence>
<feature type="transmembrane region" description="Helical" evidence="13">
    <location>
        <begin position="172"/>
        <end position="192"/>
    </location>
</feature>
<comment type="similarity">
    <text evidence="2">Belongs to the FliR/MopE/SpaR family.</text>
</comment>
<dbReference type="EMBL" id="JACSRA010000001">
    <property type="protein sequence ID" value="MBD7909831.1"/>
    <property type="molecule type" value="Genomic_DNA"/>
</dbReference>
<evidence type="ECO:0000256" key="11">
    <source>
        <dbReference type="ARBA" id="ARBA00023136"/>
    </source>
</evidence>
<accession>A0ABR8PNT3</accession>
<feature type="transmembrane region" description="Helical" evidence="13">
    <location>
        <begin position="116"/>
        <end position="135"/>
    </location>
</feature>
<feature type="transmembrane region" description="Helical" evidence="13">
    <location>
        <begin position="64"/>
        <end position="88"/>
    </location>
</feature>
<name>A0ABR8PNT3_9CLOT</name>
<proteinExistence type="inferred from homology"/>
<dbReference type="InterPro" id="IPR006135">
    <property type="entry name" value="T3SS_substrate_exporter"/>
</dbReference>
<evidence type="ECO:0000256" key="8">
    <source>
        <dbReference type="ARBA" id="ARBA00022795"/>
    </source>
</evidence>
<dbReference type="Proteomes" id="UP000627781">
    <property type="component" value="Unassembled WGS sequence"/>
</dbReference>
<feature type="transmembrane region" description="Helical" evidence="13">
    <location>
        <begin position="34"/>
        <end position="52"/>
    </location>
</feature>
<feature type="transmembrane region" description="Helical" evidence="13">
    <location>
        <begin position="292"/>
        <end position="316"/>
    </location>
</feature>
<evidence type="ECO:0000256" key="1">
    <source>
        <dbReference type="ARBA" id="ARBA00004651"/>
    </source>
</evidence>
<comment type="function">
    <text evidence="13">Required for formation of the rod structure in the basal body of the flagellar apparatus. Together with FliI and FliH, may constitute the export apparatus of flagellin.</text>
</comment>
<dbReference type="InterPro" id="IPR006136">
    <property type="entry name" value="FlhB"/>
</dbReference>
<dbReference type="InterPro" id="IPR002010">
    <property type="entry name" value="T3SS_IM_R"/>
</dbReference>
<dbReference type="NCBIfam" id="TIGR00328">
    <property type="entry name" value="flhB"/>
    <property type="match status" value="1"/>
</dbReference>
<feature type="transmembrane region" description="Helical" evidence="13">
    <location>
        <begin position="448"/>
        <end position="470"/>
    </location>
</feature>
<keyword evidence="7 13" id="KW-0812">Transmembrane</keyword>
<sequence>MIDTAYFLAIFLILVRITTFFFVVKIFYPRGTPVILKAALGIILSLAVASRIDSKVVLEISNNYMLVVAIVSEVMSGLILGYIINVIFEIVKMAGAFMDAQLGLSMMSMLNPSDNSNSTLLSNLSYYMAAVIFFIVDGHHVLIKCIITSFDVVHVGQSILYGDTFYIILDSFIKYFIIGVRIAIPIIIIGLITDLSMSLVSRTVPAINVMVLGMPVRLAVGLITFVVFLPIMIKLIISTFGTIPDILSKLLKSMTAMPLVLLVASDDKTEEATPKKKNEARKKGQIARSKDVGLAITMLACTMIIIMFSGMIVVGLKDYMQLTLQSGILEDLDVVSVKYIFIDLIWKSFKAILPVAVPIMIAGVVGSLMQTGFIITGEPLKPSLSKLNPISGLKNMFSKKSVADLVKNLIVVSIVGLISYKYVMNNYNSILQISSSYLPSLGKDLLKLFSGLFIQISIVLIIIAAADYFIQLRFYNKDMKMTKQEIKEEYKQMEGDPQIKSKIKQKQREMATRRMMSSVPDATVVITNPTHLAIAIKYEDGVTEAPKVVAKGADLVALKIKEIAKENNVPIMENKPLARMIYGQVEIDQEIPQDMYQAVAEVLAMVYKLNK</sequence>
<evidence type="ECO:0000256" key="9">
    <source>
        <dbReference type="ARBA" id="ARBA00022927"/>
    </source>
</evidence>
<evidence type="ECO:0000256" key="13">
    <source>
        <dbReference type="RuleBase" id="RU364091"/>
    </source>
</evidence>
<dbReference type="NCBIfam" id="NF009411">
    <property type="entry name" value="PRK12772.1"/>
    <property type="match status" value="1"/>
</dbReference>
<protein>
    <recommendedName>
        <fullName evidence="4 13">Flagellar biosynthetic protein FlhB</fullName>
    </recommendedName>
</protein>
<dbReference type="SUPFAM" id="SSF160544">
    <property type="entry name" value="EscU C-terminal domain-like"/>
    <property type="match status" value="1"/>
</dbReference>
<evidence type="ECO:0000256" key="2">
    <source>
        <dbReference type="ARBA" id="ARBA00009772"/>
    </source>
</evidence>
<dbReference type="RefSeq" id="WP_143314725.1">
    <property type="nucleotide sequence ID" value="NZ_JACSRA010000001.1"/>
</dbReference>
<evidence type="ECO:0000256" key="10">
    <source>
        <dbReference type="ARBA" id="ARBA00022989"/>
    </source>
</evidence>
<evidence type="ECO:0000256" key="12">
    <source>
        <dbReference type="ARBA" id="ARBA00023225"/>
    </source>
</evidence>
<comment type="caution">
    <text evidence="14">The sequence shown here is derived from an EMBL/GenBank/DDBJ whole genome shotgun (WGS) entry which is preliminary data.</text>
</comment>
<feature type="transmembrane region" description="Helical" evidence="13">
    <location>
        <begin position="405"/>
        <end position="423"/>
    </location>
</feature>
<keyword evidence="8 13" id="KW-1005">Bacterial flagellum biogenesis</keyword>
<organism evidence="14 15">
    <name type="scientific">Clostridium cibarium</name>
    <dbReference type="NCBI Taxonomy" id="2762247"/>
    <lineage>
        <taxon>Bacteria</taxon>
        <taxon>Bacillati</taxon>
        <taxon>Bacillota</taxon>
        <taxon>Clostridia</taxon>
        <taxon>Eubacteriales</taxon>
        <taxon>Clostridiaceae</taxon>
        <taxon>Clostridium</taxon>
    </lineage>
</organism>
<evidence type="ECO:0000256" key="6">
    <source>
        <dbReference type="ARBA" id="ARBA00022475"/>
    </source>
</evidence>
<keyword evidence="12 13" id="KW-1006">Bacterial flagellum protein export</keyword>